<feature type="domain" description="Porin" evidence="12">
    <location>
        <begin position="9"/>
        <end position="303"/>
    </location>
</feature>
<evidence type="ECO:0000313" key="13">
    <source>
        <dbReference type="EMBL" id="ATQ73387.1"/>
    </source>
</evidence>
<keyword evidence="3" id="KW-0813">Transport</keyword>
<keyword evidence="5" id="KW-0812">Transmembrane</keyword>
<dbReference type="PANTHER" id="PTHR34501">
    <property type="entry name" value="PROTEIN YDDL-RELATED"/>
    <property type="match status" value="1"/>
</dbReference>
<keyword evidence="9" id="KW-0472">Membrane</keyword>
<dbReference type="PANTHER" id="PTHR34501:SF9">
    <property type="entry name" value="MAJOR OUTER MEMBRANE PROTEIN P.IA"/>
    <property type="match status" value="1"/>
</dbReference>
<evidence type="ECO:0000256" key="4">
    <source>
        <dbReference type="ARBA" id="ARBA00022452"/>
    </source>
</evidence>
<dbReference type="SUPFAM" id="SSF56935">
    <property type="entry name" value="Porins"/>
    <property type="match status" value="1"/>
</dbReference>
<sequence>MNKIIIAIMASSLVPAAAMAQSAVTVYGVADVGFVRETGGAEGSVNTINSGVGSGSRLGFKGNEDLGGGVNAYFVLENGMKIDTGSAAQGGLLFGRQAYLGVSSKLGAVSFGRQYSPYYRAMRDVVDPFCDGLAGQAGNITVSNARLDNMVGYASPTLHGFSAELAVGVGEVPDNSAAKRAYSTVLSYTAKSLAVSLGWHQQQNALATDSSANTLLGAKYNWGVAEGHLGYARNKGLGGARSEDAIVGVSVPFGAHKAYASYVRHDDTTHANRDASQWGLGYTYALSKRTDVYAAYARIGNRNGASFKVGNATTDGTGNTGANLGIRHTF</sequence>
<dbReference type="EMBL" id="CP024608">
    <property type="protein sequence ID" value="ATQ73387.1"/>
    <property type="molecule type" value="Genomic_DNA"/>
</dbReference>
<evidence type="ECO:0000313" key="14">
    <source>
        <dbReference type="Proteomes" id="UP000229897"/>
    </source>
</evidence>
<dbReference type="PRINTS" id="PR00182">
    <property type="entry name" value="ECOLNEIPORIN"/>
</dbReference>
<evidence type="ECO:0000256" key="6">
    <source>
        <dbReference type="ARBA" id="ARBA00022729"/>
    </source>
</evidence>
<evidence type="ECO:0000256" key="11">
    <source>
        <dbReference type="SAM" id="SignalP"/>
    </source>
</evidence>
<dbReference type="Pfam" id="PF13609">
    <property type="entry name" value="Porin_4"/>
    <property type="match status" value="1"/>
</dbReference>
<evidence type="ECO:0000259" key="12">
    <source>
        <dbReference type="Pfam" id="PF13609"/>
    </source>
</evidence>
<dbReference type="AlphaFoldDB" id="A0A2D2DEH6"/>
<dbReference type="OrthoDB" id="5289162at2"/>
<dbReference type="KEGG" id="mass:CR152_01830"/>
<feature type="signal peptide" evidence="11">
    <location>
        <begin position="1"/>
        <end position="20"/>
    </location>
</feature>
<dbReference type="RefSeq" id="WP_099873266.1">
    <property type="nucleotide sequence ID" value="NZ_CP024608.1"/>
</dbReference>
<dbReference type="InterPro" id="IPR001702">
    <property type="entry name" value="Porin_Gram-ve"/>
</dbReference>
<keyword evidence="10" id="KW-0998">Cell outer membrane</keyword>
<dbReference type="InterPro" id="IPR050298">
    <property type="entry name" value="Gram-neg_bact_OMP"/>
</dbReference>
<evidence type="ECO:0000256" key="5">
    <source>
        <dbReference type="ARBA" id="ARBA00022692"/>
    </source>
</evidence>
<evidence type="ECO:0000256" key="1">
    <source>
        <dbReference type="ARBA" id="ARBA00004571"/>
    </source>
</evidence>
<organism evidence="13 14">
    <name type="scientific">Massilia violaceinigra</name>
    <dbReference type="NCBI Taxonomy" id="2045208"/>
    <lineage>
        <taxon>Bacteria</taxon>
        <taxon>Pseudomonadati</taxon>
        <taxon>Pseudomonadota</taxon>
        <taxon>Betaproteobacteria</taxon>
        <taxon>Burkholderiales</taxon>
        <taxon>Oxalobacteraceae</taxon>
        <taxon>Telluria group</taxon>
        <taxon>Massilia</taxon>
    </lineage>
</organism>
<proteinExistence type="predicted"/>
<evidence type="ECO:0000256" key="9">
    <source>
        <dbReference type="ARBA" id="ARBA00023136"/>
    </source>
</evidence>
<keyword evidence="8" id="KW-0626">Porin</keyword>
<evidence type="ECO:0000256" key="3">
    <source>
        <dbReference type="ARBA" id="ARBA00022448"/>
    </source>
</evidence>
<gene>
    <name evidence="13" type="ORF">CR152_01830</name>
</gene>
<dbReference type="GO" id="GO:0046930">
    <property type="term" value="C:pore complex"/>
    <property type="evidence" value="ECO:0007669"/>
    <property type="project" value="UniProtKB-KW"/>
</dbReference>
<dbReference type="InterPro" id="IPR023614">
    <property type="entry name" value="Porin_dom_sf"/>
</dbReference>
<keyword evidence="6 11" id="KW-0732">Signal</keyword>
<dbReference type="Proteomes" id="UP000229897">
    <property type="component" value="Chromosome"/>
</dbReference>
<keyword evidence="7" id="KW-0406">Ion transport</keyword>
<dbReference type="InterPro" id="IPR033900">
    <property type="entry name" value="Gram_neg_porin_domain"/>
</dbReference>
<evidence type="ECO:0000256" key="2">
    <source>
        <dbReference type="ARBA" id="ARBA00011233"/>
    </source>
</evidence>
<evidence type="ECO:0000256" key="8">
    <source>
        <dbReference type="ARBA" id="ARBA00023114"/>
    </source>
</evidence>
<dbReference type="GO" id="GO:0034220">
    <property type="term" value="P:monoatomic ion transmembrane transport"/>
    <property type="evidence" value="ECO:0007669"/>
    <property type="project" value="InterPro"/>
</dbReference>
<dbReference type="GO" id="GO:0015288">
    <property type="term" value="F:porin activity"/>
    <property type="evidence" value="ECO:0007669"/>
    <property type="project" value="UniProtKB-KW"/>
</dbReference>
<comment type="subcellular location">
    <subcellularLocation>
        <location evidence="1">Cell outer membrane</location>
        <topology evidence="1">Multi-pass membrane protein</topology>
    </subcellularLocation>
</comment>
<keyword evidence="4" id="KW-1134">Transmembrane beta strand</keyword>
<dbReference type="Gene3D" id="2.40.160.10">
    <property type="entry name" value="Porin"/>
    <property type="match status" value="1"/>
</dbReference>
<name>A0A2D2DEH6_9BURK</name>
<dbReference type="CDD" id="cd00342">
    <property type="entry name" value="gram_neg_porins"/>
    <property type="match status" value="1"/>
</dbReference>
<dbReference type="InterPro" id="IPR002299">
    <property type="entry name" value="Porin_Neis"/>
</dbReference>
<comment type="subunit">
    <text evidence="2">Homotrimer.</text>
</comment>
<reference evidence="13" key="1">
    <citation type="submission" date="2017-10" db="EMBL/GenBank/DDBJ databases">
        <title>Massilia psychrophilum sp. nov., a novel purple-pigmented bacterium isolated from Tianshan glacier, Xinjiang Municipality, China.</title>
        <authorList>
            <person name="Wang H."/>
        </authorList>
    </citation>
    <scope>NUCLEOTIDE SEQUENCE [LARGE SCALE GENOMIC DNA]</scope>
    <source>
        <strain evidence="13">B2</strain>
    </source>
</reference>
<feature type="chain" id="PRO_5013857569" evidence="11">
    <location>
        <begin position="21"/>
        <end position="330"/>
    </location>
</feature>
<protein>
    <submittedName>
        <fullName evidence="13">Porin</fullName>
    </submittedName>
</protein>
<keyword evidence="14" id="KW-1185">Reference proteome</keyword>
<evidence type="ECO:0000256" key="10">
    <source>
        <dbReference type="ARBA" id="ARBA00023237"/>
    </source>
</evidence>
<evidence type="ECO:0000256" key="7">
    <source>
        <dbReference type="ARBA" id="ARBA00023065"/>
    </source>
</evidence>
<accession>A0A2D2DEH6</accession>
<dbReference type="GO" id="GO:0009279">
    <property type="term" value="C:cell outer membrane"/>
    <property type="evidence" value="ECO:0007669"/>
    <property type="project" value="UniProtKB-SubCell"/>
</dbReference>
<dbReference type="PRINTS" id="PR00184">
    <property type="entry name" value="NEISSPPORIN"/>
</dbReference>